<evidence type="ECO:0000256" key="6">
    <source>
        <dbReference type="SAM" id="MobiDB-lite"/>
    </source>
</evidence>
<dbReference type="SMART" id="SM00325">
    <property type="entry name" value="RhoGEF"/>
    <property type="match status" value="1"/>
</dbReference>
<evidence type="ECO:0000313" key="10">
    <source>
        <dbReference type="EMBL" id="CAG5128798.1"/>
    </source>
</evidence>
<keyword evidence="3" id="KW-0963">Cytoplasm</keyword>
<dbReference type="InterPro" id="IPR011993">
    <property type="entry name" value="PH-like_dom_sf"/>
</dbReference>
<gene>
    <name evidence="10" type="ORF">CUNI_LOCUS14356</name>
</gene>
<feature type="non-terminal residue" evidence="10">
    <location>
        <position position="642"/>
    </location>
</feature>
<dbReference type="InterPro" id="IPR001452">
    <property type="entry name" value="SH3_domain"/>
</dbReference>
<comment type="subcellular location">
    <subcellularLocation>
        <location evidence="1">Cytoplasm</location>
    </subcellularLocation>
</comment>
<dbReference type="InterPro" id="IPR000219">
    <property type="entry name" value="DH_dom"/>
</dbReference>
<dbReference type="Proteomes" id="UP000678393">
    <property type="component" value="Unassembled WGS sequence"/>
</dbReference>
<dbReference type="Pfam" id="PF14604">
    <property type="entry name" value="SH3_9"/>
    <property type="match status" value="1"/>
</dbReference>
<evidence type="ECO:0000313" key="11">
    <source>
        <dbReference type="Proteomes" id="UP000678393"/>
    </source>
</evidence>
<dbReference type="PROSITE" id="PS00741">
    <property type="entry name" value="DH_1"/>
    <property type="match status" value="1"/>
</dbReference>
<dbReference type="SUPFAM" id="SSF50044">
    <property type="entry name" value="SH3-domain"/>
    <property type="match status" value="1"/>
</dbReference>
<dbReference type="Gene3D" id="2.30.30.40">
    <property type="entry name" value="SH3 Domains"/>
    <property type="match status" value="1"/>
</dbReference>
<dbReference type="SUPFAM" id="SSF48065">
    <property type="entry name" value="DBL homology domain (DH-domain)"/>
    <property type="match status" value="1"/>
</dbReference>
<protein>
    <recommendedName>
        <fullName evidence="12">Rho guanine nucleotide exchange factor 4</fullName>
    </recommendedName>
</protein>
<dbReference type="PROSITE" id="PS50002">
    <property type="entry name" value="SH3"/>
    <property type="match status" value="1"/>
</dbReference>
<dbReference type="OrthoDB" id="660555at2759"/>
<dbReference type="Gene3D" id="2.30.29.30">
    <property type="entry name" value="Pleckstrin-homology domain (PH domain)/Phosphotyrosine-binding domain (PTB)"/>
    <property type="match status" value="1"/>
</dbReference>
<reference evidence="10" key="1">
    <citation type="submission" date="2021-04" db="EMBL/GenBank/DDBJ databases">
        <authorList>
            <consortium name="Molecular Ecology Group"/>
        </authorList>
    </citation>
    <scope>NUCLEOTIDE SEQUENCE</scope>
</reference>
<sequence>GFRTDSRHTILINTNSLGSISTSTTAPTPGSMSHAMHVTNACSASDMRVLMQSRESLLSLVELRQSRRGGRDPLAARLAKNRRLSTPQPITVRTEKPASKPTATARTPSVLTHSHSMPDSLDKLTRKNYFSLIGSDVQSITSQQSVDEDSSDESEYSMGYHTEASHSTRSSHIMLAALDQMIGSENLTYAEALWDHVTMDPDELGFRAGDLIRVTDTTDKHWWFGSIDGHEGWFPAHFCQGELLRVNQDVMEEELAYILAEEDEAATAAEHTGAPAKSSNFMGKTQARSNVVNEIISAEREYVKHLRDVVEGYVKQARKRPEMFPREKVSTIFSNIEDIFRFATELLDQLERSVNHNQPHLSELGQCFLDKVEGFELYSDYCNNHTAACEELRELYRNKRYRHFFEACRLLQEMIEIPLEGFLLTPVQKICKYHLQLAELLKFTPSDHPDFGQVQGALEAMKKMAMLVNERKRKMESVEKLAAWQLLVDDWEGPDILEGSSELIYSGELNKINHAGWSQERYFFLFDHQLVYCKKDLLKKSSFCFKGRVNMDSCQVINVADGRDPQYNVSVRNAWKLHDTSSDKWYLLVAKTTVIKQRWLKAFQDERRRVQDDLENNFNIPNHVKQAVISNFKQKANLSKPK</sequence>
<dbReference type="PROSITE" id="PS50003">
    <property type="entry name" value="PH_DOMAIN"/>
    <property type="match status" value="1"/>
</dbReference>
<evidence type="ECO:0000256" key="1">
    <source>
        <dbReference type="ARBA" id="ARBA00004496"/>
    </source>
</evidence>
<accession>A0A8S3ZLH6</accession>
<dbReference type="InterPro" id="IPR036028">
    <property type="entry name" value="SH3-like_dom_sf"/>
</dbReference>
<dbReference type="SMART" id="SM00326">
    <property type="entry name" value="SH3"/>
    <property type="match status" value="1"/>
</dbReference>
<dbReference type="Pfam" id="PF00621">
    <property type="entry name" value="RhoGEF"/>
    <property type="match status" value="1"/>
</dbReference>
<evidence type="ECO:0000259" key="9">
    <source>
        <dbReference type="PROSITE" id="PS50010"/>
    </source>
</evidence>
<dbReference type="InterPro" id="IPR001331">
    <property type="entry name" value="GDS_CDC24_CS"/>
</dbReference>
<dbReference type="GO" id="GO:0005085">
    <property type="term" value="F:guanyl-nucleotide exchange factor activity"/>
    <property type="evidence" value="ECO:0007669"/>
    <property type="project" value="UniProtKB-KW"/>
</dbReference>
<dbReference type="EMBL" id="CAJHNH020003223">
    <property type="protein sequence ID" value="CAG5128798.1"/>
    <property type="molecule type" value="Genomic_DNA"/>
</dbReference>
<keyword evidence="11" id="KW-1185">Reference proteome</keyword>
<dbReference type="CDD" id="cd11828">
    <property type="entry name" value="SH3_ARHGEF9_like"/>
    <property type="match status" value="1"/>
</dbReference>
<feature type="domain" description="SH3" evidence="7">
    <location>
        <begin position="185"/>
        <end position="244"/>
    </location>
</feature>
<evidence type="ECO:0000256" key="4">
    <source>
        <dbReference type="ARBA" id="ARBA00022658"/>
    </source>
</evidence>
<dbReference type="CDD" id="cd00160">
    <property type="entry name" value="RhoGEF"/>
    <property type="match status" value="1"/>
</dbReference>
<evidence type="ECO:0000259" key="7">
    <source>
        <dbReference type="PROSITE" id="PS50002"/>
    </source>
</evidence>
<feature type="compositionally biased region" description="Polar residues" evidence="6">
    <location>
        <begin position="101"/>
        <end position="117"/>
    </location>
</feature>
<dbReference type="AlphaFoldDB" id="A0A8S3ZLH6"/>
<evidence type="ECO:0008006" key="12">
    <source>
        <dbReference type="Google" id="ProtNLM"/>
    </source>
</evidence>
<proteinExistence type="predicted"/>
<name>A0A8S3ZLH6_9EUPU</name>
<dbReference type="PANTHER" id="PTHR47544:SF3">
    <property type="entry name" value="RHO GUANINE NUCLEOTIDE EXCHANGE FACTOR 4 ISOFORM X1"/>
    <property type="match status" value="1"/>
</dbReference>
<feature type="domain" description="DH" evidence="9">
    <location>
        <begin position="287"/>
        <end position="471"/>
    </location>
</feature>
<dbReference type="InterPro" id="IPR035899">
    <property type="entry name" value="DBL_dom_sf"/>
</dbReference>
<feature type="region of interest" description="Disordered" evidence="6">
    <location>
        <begin position="82"/>
        <end position="118"/>
    </location>
</feature>
<dbReference type="InterPro" id="IPR055251">
    <property type="entry name" value="SOS1_NGEF_PH"/>
</dbReference>
<dbReference type="PANTHER" id="PTHR47544">
    <property type="entry name" value="RHO GUANINE NUCLEOTIDE EXCHANGE FACTOR 4"/>
    <property type="match status" value="1"/>
</dbReference>
<organism evidence="10 11">
    <name type="scientific">Candidula unifasciata</name>
    <dbReference type="NCBI Taxonomy" id="100452"/>
    <lineage>
        <taxon>Eukaryota</taxon>
        <taxon>Metazoa</taxon>
        <taxon>Spiralia</taxon>
        <taxon>Lophotrochozoa</taxon>
        <taxon>Mollusca</taxon>
        <taxon>Gastropoda</taxon>
        <taxon>Heterobranchia</taxon>
        <taxon>Euthyneura</taxon>
        <taxon>Panpulmonata</taxon>
        <taxon>Eupulmonata</taxon>
        <taxon>Stylommatophora</taxon>
        <taxon>Helicina</taxon>
        <taxon>Helicoidea</taxon>
        <taxon>Geomitridae</taxon>
        <taxon>Candidula</taxon>
    </lineage>
</organism>
<feature type="domain" description="PH" evidence="8">
    <location>
        <begin position="502"/>
        <end position="608"/>
    </location>
</feature>
<keyword evidence="2 5" id="KW-0728">SH3 domain</keyword>
<dbReference type="Pfam" id="PF22697">
    <property type="entry name" value="SOS1_NGEF_PH"/>
    <property type="match status" value="1"/>
</dbReference>
<evidence type="ECO:0000259" key="8">
    <source>
        <dbReference type="PROSITE" id="PS50003"/>
    </source>
</evidence>
<evidence type="ECO:0000256" key="3">
    <source>
        <dbReference type="ARBA" id="ARBA00022490"/>
    </source>
</evidence>
<evidence type="ECO:0000256" key="2">
    <source>
        <dbReference type="ARBA" id="ARBA00022443"/>
    </source>
</evidence>
<dbReference type="GO" id="GO:0035556">
    <property type="term" value="P:intracellular signal transduction"/>
    <property type="evidence" value="ECO:0007669"/>
    <property type="project" value="InterPro"/>
</dbReference>
<evidence type="ECO:0000256" key="5">
    <source>
        <dbReference type="PROSITE-ProRule" id="PRU00192"/>
    </source>
</evidence>
<dbReference type="SUPFAM" id="SSF50729">
    <property type="entry name" value="PH domain-like"/>
    <property type="match status" value="1"/>
</dbReference>
<dbReference type="Gene3D" id="1.20.900.10">
    <property type="entry name" value="Dbl homology (DH) domain"/>
    <property type="match status" value="1"/>
</dbReference>
<comment type="caution">
    <text evidence="10">The sequence shown here is derived from an EMBL/GenBank/DDBJ whole genome shotgun (WGS) entry which is preliminary data.</text>
</comment>
<dbReference type="SMART" id="SM00233">
    <property type="entry name" value="PH"/>
    <property type="match status" value="1"/>
</dbReference>
<dbReference type="GO" id="GO:0005737">
    <property type="term" value="C:cytoplasm"/>
    <property type="evidence" value="ECO:0007669"/>
    <property type="project" value="UniProtKB-SubCell"/>
</dbReference>
<dbReference type="InterPro" id="IPR001849">
    <property type="entry name" value="PH_domain"/>
</dbReference>
<keyword evidence="4" id="KW-0344">Guanine-nucleotide releasing factor</keyword>
<feature type="non-terminal residue" evidence="10">
    <location>
        <position position="1"/>
    </location>
</feature>
<dbReference type="PROSITE" id="PS50010">
    <property type="entry name" value="DH_2"/>
    <property type="match status" value="1"/>
</dbReference>
<dbReference type="CDD" id="cd01224">
    <property type="entry name" value="PH_Collybistin_ASEF"/>
    <property type="match status" value="1"/>
</dbReference>